<dbReference type="PANTHER" id="PTHR21838:SF2">
    <property type="entry name" value="COILED-COIL DOMAIN-CONTAINING PROTEIN 137"/>
    <property type="match status" value="1"/>
</dbReference>
<dbReference type="InterPro" id="IPR026680">
    <property type="entry name" value="CCDC137"/>
</dbReference>
<accession>A0A7M7NQB6</accession>
<feature type="compositionally biased region" description="Basic and acidic residues" evidence="2">
    <location>
        <begin position="56"/>
        <end position="75"/>
    </location>
</feature>
<protein>
    <submittedName>
        <fullName evidence="3">Uncharacterized protein</fullName>
    </submittedName>
</protein>
<dbReference type="InParanoid" id="A0A7M7NQB6"/>
<dbReference type="PANTHER" id="PTHR21838">
    <property type="entry name" value="COILED-COIL DOMAIN-CONTAINING PROTEIN 137"/>
    <property type="match status" value="1"/>
</dbReference>
<reference evidence="4" key="1">
    <citation type="submission" date="2015-02" db="EMBL/GenBank/DDBJ databases">
        <title>Genome sequencing for Strongylocentrotus purpuratus.</title>
        <authorList>
            <person name="Murali S."/>
            <person name="Liu Y."/>
            <person name="Vee V."/>
            <person name="English A."/>
            <person name="Wang M."/>
            <person name="Skinner E."/>
            <person name="Han Y."/>
            <person name="Muzny D.M."/>
            <person name="Worley K.C."/>
            <person name="Gibbs R.A."/>
        </authorList>
    </citation>
    <scope>NUCLEOTIDE SEQUENCE</scope>
</reference>
<feature type="region of interest" description="Disordered" evidence="2">
    <location>
        <begin position="198"/>
        <end position="296"/>
    </location>
</feature>
<feature type="region of interest" description="Disordered" evidence="2">
    <location>
        <begin position="54"/>
        <end position="96"/>
    </location>
</feature>
<keyword evidence="4" id="KW-1185">Reference proteome</keyword>
<dbReference type="EnsemblMetazoa" id="XM_030984267">
    <property type="protein sequence ID" value="XP_030840127"/>
    <property type="gene ID" value="LOC589864"/>
</dbReference>
<evidence type="ECO:0000256" key="2">
    <source>
        <dbReference type="SAM" id="MobiDB-lite"/>
    </source>
</evidence>
<evidence type="ECO:0000313" key="3">
    <source>
        <dbReference type="EnsemblMetazoa" id="XP_030840127"/>
    </source>
</evidence>
<name>A0A7M7NQB6_STRPU</name>
<feature type="compositionally biased region" description="Basic and acidic residues" evidence="2">
    <location>
        <begin position="257"/>
        <end position="270"/>
    </location>
</feature>
<evidence type="ECO:0000256" key="1">
    <source>
        <dbReference type="SAM" id="Coils"/>
    </source>
</evidence>
<keyword evidence="1" id="KW-0175">Coiled coil</keyword>
<evidence type="ECO:0000313" key="4">
    <source>
        <dbReference type="Proteomes" id="UP000007110"/>
    </source>
</evidence>
<organism evidence="3 4">
    <name type="scientific">Strongylocentrotus purpuratus</name>
    <name type="common">Purple sea urchin</name>
    <dbReference type="NCBI Taxonomy" id="7668"/>
    <lineage>
        <taxon>Eukaryota</taxon>
        <taxon>Metazoa</taxon>
        <taxon>Echinodermata</taxon>
        <taxon>Eleutherozoa</taxon>
        <taxon>Echinozoa</taxon>
        <taxon>Echinoidea</taxon>
        <taxon>Euechinoidea</taxon>
        <taxon>Echinacea</taxon>
        <taxon>Camarodonta</taxon>
        <taxon>Echinidea</taxon>
        <taxon>Strongylocentrotidae</taxon>
        <taxon>Strongylocentrotus</taxon>
    </lineage>
</organism>
<reference evidence="3" key="2">
    <citation type="submission" date="2021-01" db="UniProtKB">
        <authorList>
            <consortium name="EnsemblMetazoa"/>
        </authorList>
    </citation>
    <scope>IDENTIFICATION</scope>
</reference>
<dbReference type="AlphaFoldDB" id="A0A7M7NQB6"/>
<dbReference type="OMA" id="IRTNIME"/>
<feature type="compositionally biased region" description="Basic residues" evidence="2">
    <location>
        <begin position="84"/>
        <end position="93"/>
    </location>
</feature>
<dbReference type="KEGG" id="spu:589864"/>
<dbReference type="GeneID" id="589864"/>
<feature type="compositionally biased region" description="Basic and acidic residues" evidence="2">
    <location>
        <begin position="204"/>
        <end position="217"/>
    </location>
</feature>
<feature type="coiled-coil region" evidence="1">
    <location>
        <begin position="136"/>
        <end position="171"/>
    </location>
</feature>
<dbReference type="Proteomes" id="UP000007110">
    <property type="component" value="Unassembled WGS sequence"/>
</dbReference>
<dbReference type="GO" id="GO:0005634">
    <property type="term" value="C:nucleus"/>
    <property type="evidence" value="ECO:0000318"/>
    <property type="project" value="GO_Central"/>
</dbReference>
<dbReference type="OrthoDB" id="5876637at2759"/>
<dbReference type="RefSeq" id="XP_030840127.1">
    <property type="nucleotide sequence ID" value="XM_030984267.1"/>
</dbReference>
<proteinExistence type="predicted"/>
<sequence>MGRKSRYKKYKAVDPFCVGSRKRNLIRLEKVFNKPPNKEDFEQKPPKGFIELMSSLKEDGVRKEKKAEKKKRENEESMEDNGGNRRKKKKFERHHWESDGQYIARVDRIATNVVNKEKMDILKSGGDKEATPKKLTKEKERKLKRIKKTAAEAKKKKLEEQEEYVKAAKNEQMLDSLEKEMMKDKVLFGEVALEPPTITKAPRKGQDVVKPGQRELLLKGLMSADQSGTKPTQQRKKAGQGGPDSKSGQKKGKRRKDMSALEKSRFDETRSSVIEAYRKQKKTTRISLPLPDEDLR</sequence>